<sequence>MLSCNTIDVAAWQGIERPRNFEGSPWQPLSRAELLGCRTMSEICAECDFNGRHNDSNRDDVYSAWVKCMSELWHENLDVRLTKRTGYGLFVRRPVPAKIFIGECTGVLVPIDSDLPDDTTVYQFGISIGKLQTNQNSPQPMCWVDATKKGSVFRFMAHSCEPNTEVVNARVGTHHRILAVRTLRPIRNNEPITIDYGQEWFTGEQYCLCGAEKCRNKP</sequence>
<reference evidence="1" key="1">
    <citation type="submission" date="2022-11" db="EMBL/GenBank/DDBJ databases">
        <title>Genome Sequence of Boeremia exigua.</title>
        <authorList>
            <person name="Buettner E."/>
        </authorList>
    </citation>
    <scope>NUCLEOTIDE SEQUENCE</scope>
    <source>
        <strain evidence="1">CU02</strain>
    </source>
</reference>
<name>A0ACC2II04_9PLEO</name>
<dbReference type="Proteomes" id="UP001153331">
    <property type="component" value="Unassembled WGS sequence"/>
</dbReference>
<evidence type="ECO:0000313" key="2">
    <source>
        <dbReference type="Proteomes" id="UP001153331"/>
    </source>
</evidence>
<proteinExistence type="predicted"/>
<organism evidence="1 2">
    <name type="scientific">Boeremia exigua</name>
    <dbReference type="NCBI Taxonomy" id="749465"/>
    <lineage>
        <taxon>Eukaryota</taxon>
        <taxon>Fungi</taxon>
        <taxon>Dikarya</taxon>
        <taxon>Ascomycota</taxon>
        <taxon>Pezizomycotina</taxon>
        <taxon>Dothideomycetes</taxon>
        <taxon>Pleosporomycetidae</taxon>
        <taxon>Pleosporales</taxon>
        <taxon>Pleosporineae</taxon>
        <taxon>Didymellaceae</taxon>
        <taxon>Boeremia</taxon>
    </lineage>
</organism>
<keyword evidence="2" id="KW-1185">Reference proteome</keyword>
<evidence type="ECO:0000313" key="1">
    <source>
        <dbReference type="EMBL" id="KAJ8114729.1"/>
    </source>
</evidence>
<comment type="caution">
    <text evidence="1">The sequence shown here is derived from an EMBL/GenBank/DDBJ whole genome shotgun (WGS) entry which is preliminary data.</text>
</comment>
<protein>
    <submittedName>
        <fullName evidence="1">Uncharacterized protein</fullName>
    </submittedName>
</protein>
<accession>A0ACC2II04</accession>
<dbReference type="EMBL" id="JAPHNI010000177">
    <property type="protein sequence ID" value="KAJ8114729.1"/>
    <property type="molecule type" value="Genomic_DNA"/>
</dbReference>
<gene>
    <name evidence="1" type="ORF">OPT61_g3456</name>
</gene>